<name>A0A6J4E6W6_9PSED</name>
<evidence type="ECO:0000256" key="1">
    <source>
        <dbReference type="ARBA" id="ARBA00004377"/>
    </source>
</evidence>
<proteinExistence type="inferred from homology"/>
<protein>
    <recommendedName>
        <fullName evidence="9">Type II secretion system protein I</fullName>
        <shortName evidence="9">T2SS minor pseudopilin I</shortName>
    </recommendedName>
</protein>
<comment type="subcellular location">
    <subcellularLocation>
        <location evidence="1 9">Cell inner membrane</location>
        <topology evidence="1 9">Single-pass membrane protein</topology>
    </subcellularLocation>
</comment>
<evidence type="ECO:0000313" key="13">
    <source>
        <dbReference type="EMBL" id="GJN54225.1"/>
    </source>
</evidence>
<dbReference type="InterPro" id="IPR045584">
    <property type="entry name" value="Pilin-like"/>
</dbReference>
<evidence type="ECO:0000256" key="10">
    <source>
        <dbReference type="SAM" id="MobiDB-lite"/>
    </source>
</evidence>
<dbReference type="EMBL" id="AP023189">
    <property type="protein sequence ID" value="BCG25069.1"/>
    <property type="molecule type" value="Genomic_DNA"/>
</dbReference>
<dbReference type="GO" id="GO:0015627">
    <property type="term" value="C:type II protein secretion system complex"/>
    <property type="evidence" value="ECO:0007669"/>
    <property type="project" value="UniProtKB-UniRule"/>
</dbReference>
<dbReference type="PANTHER" id="PTHR38779:SF2">
    <property type="entry name" value="TYPE II SECRETION SYSTEM PROTEIN I-RELATED"/>
    <property type="match status" value="1"/>
</dbReference>
<keyword evidence="6 9" id="KW-0812">Transmembrane</keyword>
<evidence type="ECO:0000256" key="4">
    <source>
        <dbReference type="ARBA" id="ARBA00022481"/>
    </source>
</evidence>
<evidence type="ECO:0000256" key="8">
    <source>
        <dbReference type="ARBA" id="ARBA00023136"/>
    </source>
</evidence>
<dbReference type="InterPro" id="IPR003413">
    <property type="entry name" value="T2SS_GspI_C"/>
</dbReference>
<keyword evidence="8 9" id="KW-0472">Membrane</keyword>
<evidence type="ECO:0000313" key="14">
    <source>
        <dbReference type="Proteomes" id="UP000509383"/>
    </source>
</evidence>
<keyword evidence="7 9" id="KW-1133">Transmembrane helix</keyword>
<feature type="transmembrane region" description="Helical" evidence="9">
    <location>
        <begin position="72"/>
        <end position="95"/>
    </location>
</feature>
<evidence type="ECO:0000313" key="12">
    <source>
        <dbReference type="EMBL" id="BCG25069.1"/>
    </source>
</evidence>
<dbReference type="NCBIfam" id="TIGR02532">
    <property type="entry name" value="IV_pilin_GFxxxE"/>
    <property type="match status" value="1"/>
</dbReference>
<dbReference type="GO" id="GO:0005886">
    <property type="term" value="C:plasma membrane"/>
    <property type="evidence" value="ECO:0007669"/>
    <property type="project" value="UniProtKB-SubCell"/>
</dbReference>
<organism evidence="12 14">
    <name type="scientific">Pseudomonas tohonis</name>
    <dbReference type="NCBI Taxonomy" id="2725477"/>
    <lineage>
        <taxon>Bacteria</taxon>
        <taxon>Pseudomonadati</taxon>
        <taxon>Pseudomonadota</taxon>
        <taxon>Gammaproteobacteria</taxon>
        <taxon>Pseudomonadales</taxon>
        <taxon>Pseudomonadaceae</taxon>
        <taxon>Pseudomonas</taxon>
    </lineage>
</organism>
<dbReference type="InterPro" id="IPR010052">
    <property type="entry name" value="T2SS_protein-GspI"/>
</dbReference>
<evidence type="ECO:0000256" key="9">
    <source>
        <dbReference type="RuleBase" id="RU368030"/>
    </source>
</evidence>
<dbReference type="PROSITE" id="PS00409">
    <property type="entry name" value="PROKAR_NTER_METHYL"/>
    <property type="match status" value="1"/>
</dbReference>
<dbReference type="AlphaFoldDB" id="A0A6J4E6W6"/>
<evidence type="ECO:0000256" key="3">
    <source>
        <dbReference type="ARBA" id="ARBA00022475"/>
    </source>
</evidence>
<comment type="function">
    <text evidence="9">Component of the type II secretion system required for the energy-dependent secretion of extracellular factors such as proteases and toxins from the periplasm.</text>
</comment>
<keyword evidence="4 9" id="KW-0488">Methylation</keyword>
<dbReference type="KEGG" id="ptw:TUM18999_32600"/>
<dbReference type="Pfam" id="PF07963">
    <property type="entry name" value="N_methyl"/>
    <property type="match status" value="1"/>
</dbReference>
<dbReference type="PANTHER" id="PTHR38779">
    <property type="entry name" value="TYPE II SECRETION SYSTEM PROTEIN I-RELATED"/>
    <property type="match status" value="1"/>
</dbReference>
<evidence type="ECO:0000256" key="7">
    <source>
        <dbReference type="ARBA" id="ARBA00022989"/>
    </source>
</evidence>
<comment type="subunit">
    <text evidence="9">Type II secretion is composed of four main components: the outer membrane complex, the inner membrane complex, the cytoplasmic secretion ATPase and the periplasm-spanning pseudopilus.</text>
</comment>
<evidence type="ECO:0000256" key="2">
    <source>
        <dbReference type="ARBA" id="ARBA00008358"/>
    </source>
</evidence>
<dbReference type="GO" id="GO:0015628">
    <property type="term" value="P:protein secretion by the type II secretion system"/>
    <property type="evidence" value="ECO:0007669"/>
    <property type="project" value="UniProtKB-UniRule"/>
</dbReference>
<comment type="similarity">
    <text evidence="2 9">Belongs to the GSP I family.</text>
</comment>
<dbReference type="EMBL" id="BQKM01000010">
    <property type="protein sequence ID" value="GJN54225.1"/>
    <property type="molecule type" value="Genomic_DNA"/>
</dbReference>
<comment type="PTM">
    <text evidence="9">Cleaved by prepilin peptidase.</text>
</comment>
<sequence length="192" mass="20232">MSLVLKILGRISPAPRHDARGMGGCAPAGPRLRAPSSGVSVSVSSDAGARLEPSSPPRDPPMRKAHATPRQAAGFTLIEVLVALAIVAVAMSAAVRAAGQMTQADSLLRDRSIALLAAQSRLAELRLEGLPGVGRKVLDCDQGRLRLSCEQRVTPLGDLLQLSLRVHDRERGGPPLARLETLVARDLPQVTP</sequence>
<accession>A0A6J4E6W6</accession>
<dbReference type="SUPFAM" id="SSF54523">
    <property type="entry name" value="Pili subunits"/>
    <property type="match status" value="2"/>
</dbReference>
<feature type="region of interest" description="Disordered" evidence="10">
    <location>
        <begin position="16"/>
        <end position="68"/>
    </location>
</feature>
<evidence type="ECO:0000259" key="11">
    <source>
        <dbReference type="Pfam" id="PF02501"/>
    </source>
</evidence>
<keyword evidence="3" id="KW-1003">Cell membrane</keyword>
<dbReference type="Proteomes" id="UP001054892">
    <property type="component" value="Unassembled WGS sequence"/>
</dbReference>
<evidence type="ECO:0000256" key="6">
    <source>
        <dbReference type="ARBA" id="ARBA00022692"/>
    </source>
</evidence>
<feature type="domain" description="Type II secretion system protein GspI C-terminal" evidence="11">
    <location>
        <begin position="108"/>
        <end position="183"/>
    </location>
</feature>
<gene>
    <name evidence="12" type="ORF">TUM18999_32600</name>
    <name evidence="13" type="ORF">TUM20286_39770</name>
</gene>
<evidence type="ECO:0000256" key="5">
    <source>
        <dbReference type="ARBA" id="ARBA00022519"/>
    </source>
</evidence>
<reference evidence="12 14" key="1">
    <citation type="submission" date="2020-05" db="EMBL/GenBank/DDBJ databases">
        <title>Characterization of novel class B3 metallo-beta-lactamase from novel Pseudomonas species.</title>
        <authorList>
            <person name="Yamada K."/>
            <person name="Aoki K."/>
            <person name="Ishii Y."/>
        </authorList>
    </citation>
    <scope>NUCLEOTIDE SEQUENCE [LARGE SCALE GENOMIC DNA]</scope>
    <source>
        <strain evidence="12 14">TUM18999</strain>
        <strain evidence="13 15">TUM20286</strain>
    </source>
</reference>
<keyword evidence="5 9" id="KW-0997">Cell inner membrane</keyword>
<dbReference type="InterPro" id="IPR012902">
    <property type="entry name" value="N_methyl_site"/>
</dbReference>
<dbReference type="NCBIfam" id="TIGR01707">
    <property type="entry name" value="gspI"/>
    <property type="match status" value="1"/>
</dbReference>
<keyword evidence="15" id="KW-1185">Reference proteome</keyword>
<feature type="compositionally biased region" description="Low complexity" evidence="10">
    <location>
        <begin position="36"/>
        <end position="45"/>
    </location>
</feature>
<evidence type="ECO:0000313" key="15">
    <source>
        <dbReference type="Proteomes" id="UP001054892"/>
    </source>
</evidence>
<dbReference type="Proteomes" id="UP000509383">
    <property type="component" value="Chromosome"/>
</dbReference>
<dbReference type="Pfam" id="PF02501">
    <property type="entry name" value="T2SSI"/>
    <property type="match status" value="1"/>
</dbReference>